<evidence type="ECO:0000313" key="3">
    <source>
        <dbReference type="Proteomes" id="UP000831327"/>
    </source>
</evidence>
<name>A0ABM7Y920_9PROT</name>
<evidence type="ECO:0000256" key="1">
    <source>
        <dbReference type="SAM" id="SignalP"/>
    </source>
</evidence>
<keyword evidence="1" id="KW-0732">Signal</keyword>
<sequence length="163" mass="17196">MRVSRIFGNTLSMRMIDPARTRRGLLLSGLIALAASTAGARAETALPVELNRLEQVSSPAEACRVWMVVANDAAGAPALGSLRLDLVAFARDGQIARRVAVELGPVGAGRTAVRIFDLPGLACDGMSRLLVNDVLACRIAGQDAPDCAERLRATSRTGLRFGL</sequence>
<organism evidence="2 3">
    <name type="scientific">Roseomonas fluvialis</name>
    <dbReference type="NCBI Taxonomy" id="1750527"/>
    <lineage>
        <taxon>Bacteria</taxon>
        <taxon>Pseudomonadati</taxon>
        <taxon>Pseudomonadota</taxon>
        <taxon>Alphaproteobacteria</taxon>
        <taxon>Acetobacterales</taxon>
        <taxon>Roseomonadaceae</taxon>
        <taxon>Roseomonas</taxon>
    </lineage>
</organism>
<proteinExistence type="predicted"/>
<protein>
    <recommendedName>
        <fullName evidence="4">Tat pathway signal protein</fullName>
    </recommendedName>
</protein>
<dbReference type="EMBL" id="AP025637">
    <property type="protein sequence ID" value="BDG74486.1"/>
    <property type="molecule type" value="Genomic_DNA"/>
</dbReference>
<evidence type="ECO:0008006" key="4">
    <source>
        <dbReference type="Google" id="ProtNLM"/>
    </source>
</evidence>
<evidence type="ECO:0000313" key="2">
    <source>
        <dbReference type="EMBL" id="BDG74486.1"/>
    </source>
</evidence>
<keyword evidence="3" id="KW-1185">Reference proteome</keyword>
<gene>
    <name evidence="2" type="ORF">Rmf_44150</name>
</gene>
<dbReference type="Proteomes" id="UP000831327">
    <property type="component" value="Chromosome"/>
</dbReference>
<feature type="chain" id="PRO_5046652020" description="Tat pathway signal protein" evidence="1">
    <location>
        <begin position="41"/>
        <end position="163"/>
    </location>
</feature>
<reference evidence="2 3" key="1">
    <citation type="journal article" date="2016" name="Microbes Environ.">
        <title>Phylogenetically diverse aerobic anoxygenic phototrophic bacteria isolated from epilithic biofilms in Tama river, Japan.</title>
        <authorList>
            <person name="Hirose S."/>
            <person name="Matsuura K."/>
            <person name="Haruta S."/>
        </authorList>
    </citation>
    <scope>NUCLEOTIDE SEQUENCE [LARGE SCALE GENOMIC DNA]</scope>
    <source>
        <strain evidence="2 3">S08</strain>
    </source>
</reference>
<accession>A0ABM7Y920</accession>
<feature type="signal peptide" evidence="1">
    <location>
        <begin position="1"/>
        <end position="40"/>
    </location>
</feature>